<reference evidence="2 3" key="1">
    <citation type="submission" date="2020-08" db="EMBL/GenBank/DDBJ databases">
        <authorList>
            <person name="Newling K."/>
            <person name="Davey J."/>
            <person name="Forrester S."/>
        </authorList>
    </citation>
    <scope>NUCLEOTIDE SEQUENCE [LARGE SCALE GENOMIC DNA]</scope>
    <source>
        <strain evidence="3">Crithidia deanei Carvalho (ATCC PRA-265)</strain>
    </source>
</reference>
<dbReference type="VEuPathDB" id="TriTrypDB:ADEAN_000634400"/>
<evidence type="ECO:0008006" key="4">
    <source>
        <dbReference type="Google" id="ProtNLM"/>
    </source>
</evidence>
<organism evidence="2 3">
    <name type="scientific">Angomonas deanei</name>
    <dbReference type="NCBI Taxonomy" id="59799"/>
    <lineage>
        <taxon>Eukaryota</taxon>
        <taxon>Discoba</taxon>
        <taxon>Euglenozoa</taxon>
        <taxon>Kinetoplastea</taxon>
        <taxon>Metakinetoplastina</taxon>
        <taxon>Trypanosomatida</taxon>
        <taxon>Trypanosomatidae</taxon>
        <taxon>Strigomonadinae</taxon>
        <taxon>Angomonas</taxon>
    </lineage>
</organism>
<feature type="transmembrane region" description="Helical" evidence="1">
    <location>
        <begin position="31"/>
        <end position="51"/>
    </location>
</feature>
<keyword evidence="1" id="KW-0472">Membrane</keyword>
<keyword evidence="1" id="KW-0812">Transmembrane</keyword>
<keyword evidence="1" id="KW-1133">Transmembrane helix</keyword>
<name>A0A7G2CIS3_9TRYP</name>
<evidence type="ECO:0000256" key="1">
    <source>
        <dbReference type="SAM" id="Phobius"/>
    </source>
</evidence>
<dbReference type="EMBL" id="LR877156">
    <property type="protein sequence ID" value="CAD2218851.1"/>
    <property type="molecule type" value="Genomic_DNA"/>
</dbReference>
<proteinExistence type="predicted"/>
<protein>
    <recommendedName>
        <fullName evidence="4">Galactosyltransferase</fullName>
    </recommendedName>
</protein>
<evidence type="ECO:0000313" key="2">
    <source>
        <dbReference type="EMBL" id="CAD2218851.1"/>
    </source>
</evidence>
<evidence type="ECO:0000313" key="3">
    <source>
        <dbReference type="Proteomes" id="UP000515908"/>
    </source>
</evidence>
<sequence length="633" mass="71539">MKSKQSLRSSLFSLPRRLRQSDSCGRRSHRLLLIIALCCLFLLGCIFFVPFSKETTTTTTTTSTEEIRRKLKNFTNIYQNLTNEDAIREGITPLHVVLACSTFKAENHNNNNNATSLYGALQAAKTQYGTVGCATSQDNTLLYPWWALPSSPARKENPYLLVQAIATVDSDRRTLRYAHRDTFTRYRGAATRRNGFRDKLLFLYVLAAHYSTTESLPVTAYKDATVMSGGEAPAAPPTALFITPHAVEESLQHFDVLWLTHAKDAKPSTNKKLGEEVFWGPETEVGMTRKLCLFLLYGAYQFPHVPFLGRGDDDAFYKVPQIILELEKMQDEMTWFNQQSKRYHVRHGYWGGYTIQLLPGSVYPAAWFLVVSTSLLQECTTTVAVVAAKEGKGKEELLRSHILAEGATAIQVGLVASLSPYEPRYTPLYRQYGILNDDVFSGVLVSAVRQHLRSTNDGELVYYRVEPGCRAHNLFRDKPNILDRRKSFAIHRAITPQLQYQLFLYFSDPTHLFQEMDDTKAQFVQALRWGEDNAFDAIDFDALQKTTSWEMLFPSNLTERAAALDCGPRWWDHTLLMTDASFEVGVSRYPFTVYNATKQKGSLFPPTTDVGADAVVSGVLPRDDLVCLWFVPG</sequence>
<accession>A0A7G2CIS3</accession>
<dbReference type="Proteomes" id="UP000515908">
    <property type="component" value="Chromosome 12"/>
</dbReference>
<keyword evidence="3" id="KW-1185">Reference proteome</keyword>
<gene>
    <name evidence="2" type="ORF">ADEAN_000634400</name>
</gene>
<dbReference type="AlphaFoldDB" id="A0A7G2CIS3"/>